<dbReference type="EMBL" id="JBBMFN010000003">
    <property type="protein sequence ID" value="MEQ2464581.1"/>
    <property type="molecule type" value="Genomic_DNA"/>
</dbReference>
<dbReference type="Proteomes" id="UP001465426">
    <property type="component" value="Unassembled WGS sequence"/>
</dbReference>
<comment type="caution">
    <text evidence="2">The sequence shown here is derived from an EMBL/GenBank/DDBJ whole genome shotgun (WGS) entry which is preliminary data.</text>
</comment>
<accession>A0ABV1EU15</accession>
<dbReference type="RefSeq" id="WP_349204148.1">
    <property type="nucleotide sequence ID" value="NZ_JBBMFN010000003.1"/>
</dbReference>
<evidence type="ECO:0000313" key="3">
    <source>
        <dbReference type="Proteomes" id="UP001465426"/>
    </source>
</evidence>
<evidence type="ECO:0000313" key="2">
    <source>
        <dbReference type="EMBL" id="MEQ2464581.1"/>
    </source>
</evidence>
<keyword evidence="1" id="KW-1133">Transmembrane helix</keyword>
<organism evidence="2 3">
    <name type="scientific">Niallia hominis</name>
    <dbReference type="NCBI Taxonomy" id="3133173"/>
    <lineage>
        <taxon>Bacteria</taxon>
        <taxon>Bacillati</taxon>
        <taxon>Bacillota</taxon>
        <taxon>Bacilli</taxon>
        <taxon>Bacillales</taxon>
        <taxon>Bacillaceae</taxon>
        <taxon>Niallia</taxon>
    </lineage>
</organism>
<keyword evidence="2" id="KW-0966">Cell projection</keyword>
<gene>
    <name evidence="2" type="ORF">WMO63_02715</name>
</gene>
<name>A0ABV1EU15_9BACI</name>
<feature type="transmembrane region" description="Helical" evidence="1">
    <location>
        <begin position="7"/>
        <end position="38"/>
    </location>
</feature>
<protein>
    <submittedName>
        <fullName evidence="2">Flagellar basal body rod protein</fullName>
    </submittedName>
</protein>
<keyword evidence="2" id="KW-0282">Flagellum</keyword>
<sequence length="116" mass="12697">MKKFGLFIIGAAASIILLSQIGPLLGLVISAVILYFAFKQYVKATSTAGKVGWGIAGIIMLIITASNLPAIIGLAAAYILYLVYKKWNNNKQSIITKKSSDDPFQNFEKQWSELNK</sequence>
<feature type="transmembrane region" description="Helical" evidence="1">
    <location>
        <begin position="58"/>
        <end position="84"/>
    </location>
</feature>
<reference evidence="2 3" key="1">
    <citation type="submission" date="2024-03" db="EMBL/GenBank/DDBJ databases">
        <title>Human intestinal bacterial collection.</title>
        <authorList>
            <person name="Pauvert C."/>
            <person name="Hitch T.C.A."/>
            <person name="Clavel T."/>
        </authorList>
    </citation>
    <scope>NUCLEOTIDE SEQUENCE [LARGE SCALE GENOMIC DNA]</scope>
    <source>
        <strain evidence="2 3">CLA-SR-H024</strain>
    </source>
</reference>
<keyword evidence="2" id="KW-0969">Cilium</keyword>
<evidence type="ECO:0000256" key="1">
    <source>
        <dbReference type="SAM" id="Phobius"/>
    </source>
</evidence>
<keyword evidence="1" id="KW-0472">Membrane</keyword>
<keyword evidence="1" id="KW-0812">Transmembrane</keyword>
<proteinExistence type="predicted"/>
<keyword evidence="3" id="KW-1185">Reference proteome</keyword>